<evidence type="ECO:0000256" key="13">
    <source>
        <dbReference type="ARBA" id="ARBA00030948"/>
    </source>
</evidence>
<dbReference type="Pfam" id="PF03280">
    <property type="entry name" value="Lipase_chap"/>
    <property type="match status" value="1"/>
</dbReference>
<keyword evidence="11 16" id="KW-0472">Membrane</keyword>
<evidence type="ECO:0000256" key="4">
    <source>
        <dbReference type="ARBA" id="ARBA00019692"/>
    </source>
</evidence>
<keyword evidence="5 16" id="KW-1003">Cell membrane</keyword>
<evidence type="ECO:0000256" key="3">
    <source>
        <dbReference type="ARBA" id="ARBA00010358"/>
    </source>
</evidence>
<evidence type="ECO:0000256" key="12">
    <source>
        <dbReference type="ARBA" id="ARBA00023186"/>
    </source>
</evidence>
<keyword evidence="12 16" id="KW-0143">Chaperone</keyword>
<dbReference type="SUPFAM" id="SSF158855">
    <property type="entry name" value="Lipase chaperone-like"/>
    <property type="match status" value="1"/>
</dbReference>
<dbReference type="STRING" id="487184.SAMN05216421_3133"/>
<evidence type="ECO:0000256" key="2">
    <source>
        <dbReference type="ARBA" id="ARBA00004383"/>
    </source>
</evidence>
<dbReference type="Proteomes" id="UP000243207">
    <property type="component" value="Chromosome I"/>
</dbReference>
<evidence type="ECO:0000256" key="10">
    <source>
        <dbReference type="ARBA" id="ARBA00023098"/>
    </source>
</evidence>
<feature type="coiled-coil region" evidence="17">
    <location>
        <begin position="265"/>
        <end position="292"/>
    </location>
</feature>
<dbReference type="HAMAP" id="MF_00790">
    <property type="entry name" value="Lipase_chap"/>
    <property type="match status" value="1"/>
</dbReference>
<protein>
    <recommendedName>
        <fullName evidence="4 16">Lipase chaperone</fullName>
    </recommendedName>
    <alternativeName>
        <fullName evidence="16">Lipase activator protein</fullName>
    </alternativeName>
    <alternativeName>
        <fullName evidence="15 16">Lipase foldase</fullName>
    </alternativeName>
    <alternativeName>
        <fullName evidence="13 16">Lipase helper protein</fullName>
    </alternativeName>
    <alternativeName>
        <fullName evidence="14 16">Lipase modulator</fullName>
    </alternativeName>
</protein>
<keyword evidence="9 16" id="KW-1133">Transmembrane helix</keyword>
<keyword evidence="7 16" id="KW-0812">Transmembrane</keyword>
<dbReference type="GO" id="GO:0005886">
    <property type="term" value="C:plasma membrane"/>
    <property type="evidence" value="ECO:0007669"/>
    <property type="project" value="UniProtKB-SubCell"/>
</dbReference>
<evidence type="ECO:0000256" key="1">
    <source>
        <dbReference type="ARBA" id="ARBA00003280"/>
    </source>
</evidence>
<evidence type="ECO:0000256" key="15">
    <source>
        <dbReference type="ARBA" id="ARBA00033028"/>
    </source>
</evidence>
<evidence type="ECO:0000256" key="17">
    <source>
        <dbReference type="SAM" id="Coils"/>
    </source>
</evidence>
<keyword evidence="17" id="KW-0175">Coiled coil</keyword>
<keyword evidence="19" id="KW-1185">Reference proteome</keyword>
<evidence type="ECO:0000256" key="5">
    <source>
        <dbReference type="ARBA" id="ARBA00022475"/>
    </source>
</evidence>
<dbReference type="EMBL" id="LT629736">
    <property type="protein sequence ID" value="SDT19891.1"/>
    <property type="molecule type" value="Genomic_DNA"/>
</dbReference>
<comment type="function">
    <text evidence="1 16">May be involved in the folding of the extracellular lipase during its passage through the periplasm.</text>
</comment>
<name>A0A1H1YET2_9GAMM</name>
<dbReference type="RefSeq" id="WP_093396633.1">
    <property type="nucleotide sequence ID" value="NZ_LT629736.1"/>
</dbReference>
<evidence type="ECO:0000256" key="16">
    <source>
        <dbReference type="HAMAP-Rule" id="MF_00790"/>
    </source>
</evidence>
<dbReference type="OrthoDB" id="7025807at2"/>
<sequence>MKAIVYAPLLGCILLLGWHHTRPTAAPPERQAEIIEPVGPASSLRISARKDGAAEPLPPPSLRGTAVDGSIKVDQQGNLLVTEHLRDLFEYYLATVGEIEPDQAIALIDRQLQAQLDEPALSQARNLLDAYLGYRRRVAELEQELPVVADLAALRTREEAVRGLRARLFDRHVHEALFGREEAYNQYHLDRLAIVHDASLDPAERAAAIAELRDSQPEDLQHALTTQVHRELGQRTQALRAQNAPSQAVRQLRLELAGPEATERLERLDAERAQWQQRLDRFVEERQAILDEPGLADVDKRAAVEDLLSDRFDERERLRVAALVE</sequence>
<organism evidence="18 19">
    <name type="scientific">Halopseudomonas xinjiangensis</name>
    <dbReference type="NCBI Taxonomy" id="487184"/>
    <lineage>
        <taxon>Bacteria</taxon>
        <taxon>Pseudomonadati</taxon>
        <taxon>Pseudomonadota</taxon>
        <taxon>Gammaproteobacteria</taxon>
        <taxon>Pseudomonadales</taxon>
        <taxon>Pseudomonadaceae</taxon>
        <taxon>Halopseudomonas</taxon>
    </lineage>
</organism>
<evidence type="ECO:0000313" key="19">
    <source>
        <dbReference type="Proteomes" id="UP000243207"/>
    </source>
</evidence>
<keyword evidence="8 16" id="KW-0442">Lipid degradation</keyword>
<reference evidence="19" key="1">
    <citation type="submission" date="2016-10" db="EMBL/GenBank/DDBJ databases">
        <authorList>
            <person name="Varghese N."/>
            <person name="Submissions S."/>
        </authorList>
    </citation>
    <scope>NUCLEOTIDE SEQUENCE [LARGE SCALE GENOMIC DNA]</scope>
    <source>
        <strain evidence="19">NRRL B-51270</strain>
    </source>
</reference>
<comment type="subcellular location">
    <subcellularLocation>
        <location evidence="2">Cell inner membrane</location>
        <topology evidence="2">Single-pass membrane protein</topology>
        <orientation evidence="2">Periplasmic side</orientation>
    </subcellularLocation>
</comment>
<dbReference type="NCBIfam" id="NF002334">
    <property type="entry name" value="PRK01294.1-2"/>
    <property type="match status" value="1"/>
</dbReference>
<evidence type="ECO:0000256" key="8">
    <source>
        <dbReference type="ARBA" id="ARBA00022963"/>
    </source>
</evidence>
<keyword evidence="6 16" id="KW-0997">Cell inner membrane</keyword>
<dbReference type="AlphaFoldDB" id="A0A1H1YET2"/>
<evidence type="ECO:0000256" key="7">
    <source>
        <dbReference type="ARBA" id="ARBA00022692"/>
    </source>
</evidence>
<comment type="similarity">
    <text evidence="3 16">Belongs to the lipase chaperone family.</text>
</comment>
<proteinExistence type="inferred from homology"/>
<evidence type="ECO:0000313" key="18">
    <source>
        <dbReference type="EMBL" id="SDT19891.1"/>
    </source>
</evidence>
<dbReference type="GO" id="GO:0016042">
    <property type="term" value="P:lipid catabolic process"/>
    <property type="evidence" value="ECO:0007669"/>
    <property type="project" value="UniProtKB-UniRule"/>
</dbReference>
<evidence type="ECO:0000256" key="9">
    <source>
        <dbReference type="ARBA" id="ARBA00022989"/>
    </source>
</evidence>
<evidence type="ECO:0000256" key="11">
    <source>
        <dbReference type="ARBA" id="ARBA00023136"/>
    </source>
</evidence>
<gene>
    <name evidence="16" type="primary">lifO</name>
    <name evidence="18" type="ORF">SAMN05216421_3133</name>
</gene>
<dbReference type="GO" id="GO:0006457">
    <property type="term" value="P:protein folding"/>
    <property type="evidence" value="ECO:0007669"/>
    <property type="project" value="UniProtKB-UniRule"/>
</dbReference>
<evidence type="ECO:0000256" key="14">
    <source>
        <dbReference type="ARBA" id="ARBA00031542"/>
    </source>
</evidence>
<keyword evidence="10 16" id="KW-0443">Lipid metabolism</keyword>
<evidence type="ECO:0000256" key="6">
    <source>
        <dbReference type="ARBA" id="ARBA00022519"/>
    </source>
</evidence>
<dbReference type="GO" id="GO:0051082">
    <property type="term" value="F:unfolded protein binding"/>
    <property type="evidence" value="ECO:0007669"/>
    <property type="project" value="UniProtKB-UniRule"/>
</dbReference>
<accession>A0A1H1YET2</accession>
<dbReference type="InterPro" id="IPR004961">
    <property type="entry name" value="Lipase_chaperone"/>
</dbReference>